<sequence length="226" mass="23659">MDVVAAAGLAPVSAPGLSPGPVSPPVPRALLEELLAERGDLWRGKGETACAEPGLASGFAALDRALVGGGWPNAGLCEILTDSPGPGLALILPALARLGRQRPWILMAAPPLLPYAPALAARGLEPGRLLVVTCQPVLWVMEQALQAGSCAAVIGWIERGTMADLRRLQLASVQTRTPAFVFRPPAVATQPSPAGLRLQLGAMTPNQLELRLLKQRGRSATVKLRF</sequence>
<dbReference type="EMBL" id="JH603170">
    <property type="protein sequence ID" value="EIC20625.1"/>
    <property type="molecule type" value="Genomic_DNA"/>
</dbReference>
<dbReference type="PIRSF" id="PIRSF037290">
    <property type="entry name" value="UCP037290"/>
    <property type="match status" value="1"/>
</dbReference>
<dbReference type="STRING" id="631362.Thi970DRAFT_04279"/>
<dbReference type="InterPro" id="IPR047610">
    <property type="entry name" value="ImuA_translesion"/>
</dbReference>
<accession>H8Z5X5</accession>
<dbReference type="InterPro" id="IPR027417">
    <property type="entry name" value="P-loop_NTPase"/>
</dbReference>
<dbReference type="NCBIfam" id="NF033429">
    <property type="entry name" value="ImuA_translesion"/>
    <property type="match status" value="1"/>
</dbReference>
<reference evidence="1 2" key="2">
    <citation type="submission" date="2011-11" db="EMBL/GenBank/DDBJ databases">
        <authorList>
            <consortium name="US DOE Joint Genome Institute"/>
            <person name="Lucas S."/>
            <person name="Han J."/>
            <person name="Lapidus A."/>
            <person name="Cheng J.-F."/>
            <person name="Goodwin L."/>
            <person name="Pitluck S."/>
            <person name="Peters L."/>
            <person name="Ovchinnikova G."/>
            <person name="Zhang X."/>
            <person name="Detter J.C."/>
            <person name="Han C."/>
            <person name="Tapia R."/>
            <person name="Land M."/>
            <person name="Hauser L."/>
            <person name="Kyrpides N."/>
            <person name="Ivanova N."/>
            <person name="Pagani I."/>
            <person name="Vogl K."/>
            <person name="Liu Z."/>
            <person name="Overmann J."/>
            <person name="Frigaard N.-U."/>
            <person name="Bryant D."/>
            <person name="Woyke T."/>
        </authorList>
    </citation>
    <scope>NUCLEOTIDE SEQUENCE [LARGE SCALE GENOMIC DNA]</scope>
    <source>
        <strain evidence="1 2">970</strain>
    </source>
</reference>
<dbReference type="Gene3D" id="3.40.50.300">
    <property type="entry name" value="P-loop containing nucleotide triphosphate hydrolases"/>
    <property type="match status" value="1"/>
</dbReference>
<reference evidence="2" key="1">
    <citation type="submission" date="2011-06" db="EMBL/GenBank/DDBJ databases">
        <authorList>
            <consortium name="US DOE Joint Genome Institute (JGI-PGF)"/>
            <person name="Lucas S."/>
            <person name="Han J."/>
            <person name="Lapidus A."/>
            <person name="Cheng J.-F."/>
            <person name="Goodwin L."/>
            <person name="Pitluck S."/>
            <person name="Peters L."/>
            <person name="Land M.L."/>
            <person name="Hauser L."/>
            <person name="Vogl K."/>
            <person name="Liu Z."/>
            <person name="Overmann J."/>
            <person name="Frigaard N.-U."/>
            <person name="Bryant D.A."/>
            <person name="Woyke T.J."/>
        </authorList>
    </citation>
    <scope>NUCLEOTIDE SEQUENCE [LARGE SCALE GENOMIC DNA]</scope>
    <source>
        <strain evidence="2">970</strain>
    </source>
</reference>
<evidence type="ECO:0008006" key="3">
    <source>
        <dbReference type="Google" id="ProtNLM"/>
    </source>
</evidence>
<dbReference type="InterPro" id="IPR017166">
    <property type="entry name" value="UCP037290"/>
</dbReference>
<gene>
    <name evidence="1" type="ORF">Thi970DRAFT_04279</name>
</gene>
<organism evidence="1 2">
    <name type="scientific">Thiorhodovibrio frisius</name>
    <dbReference type="NCBI Taxonomy" id="631362"/>
    <lineage>
        <taxon>Bacteria</taxon>
        <taxon>Pseudomonadati</taxon>
        <taxon>Pseudomonadota</taxon>
        <taxon>Gammaproteobacteria</taxon>
        <taxon>Chromatiales</taxon>
        <taxon>Chromatiaceae</taxon>
        <taxon>Thiorhodovibrio</taxon>
    </lineage>
</organism>
<name>H8Z5X5_9GAMM</name>
<evidence type="ECO:0000313" key="2">
    <source>
        <dbReference type="Proteomes" id="UP000002964"/>
    </source>
</evidence>
<dbReference type="AlphaFoldDB" id="H8Z5X5"/>
<dbReference type="HOGENOM" id="CLU_064653_3_0_6"/>
<dbReference type="Proteomes" id="UP000002964">
    <property type="component" value="Unassembled WGS sequence"/>
</dbReference>
<evidence type="ECO:0000313" key="1">
    <source>
        <dbReference type="EMBL" id="EIC20625.1"/>
    </source>
</evidence>
<dbReference type="eggNOG" id="COG4544">
    <property type="taxonomic scope" value="Bacteria"/>
</dbReference>
<dbReference type="SUPFAM" id="SSF52540">
    <property type="entry name" value="P-loop containing nucleoside triphosphate hydrolases"/>
    <property type="match status" value="1"/>
</dbReference>
<keyword evidence="2" id="KW-1185">Reference proteome</keyword>
<proteinExistence type="predicted"/>
<protein>
    <recommendedName>
        <fullName evidence="3">Translesion DNA synthesis-associated protein ImuA</fullName>
    </recommendedName>
</protein>